<gene>
    <name evidence="2" type="ORF">GA0074692_1187</name>
</gene>
<dbReference type="SUPFAM" id="SSF55961">
    <property type="entry name" value="Bet v1-like"/>
    <property type="match status" value="1"/>
</dbReference>
<dbReference type="Proteomes" id="UP000198959">
    <property type="component" value="Unassembled WGS sequence"/>
</dbReference>
<protein>
    <submittedName>
        <fullName evidence="2">Ribosome association toxin PasT (RatA) of the RatAB toxin-antitoxin module</fullName>
    </submittedName>
</protein>
<dbReference type="EMBL" id="FMHW01000002">
    <property type="protein sequence ID" value="SCL21484.1"/>
    <property type="molecule type" value="Genomic_DNA"/>
</dbReference>
<proteinExistence type="predicted"/>
<organism evidence="2 3">
    <name type="scientific">Micromonospora pallida</name>
    <dbReference type="NCBI Taxonomy" id="145854"/>
    <lineage>
        <taxon>Bacteria</taxon>
        <taxon>Bacillati</taxon>
        <taxon>Actinomycetota</taxon>
        <taxon>Actinomycetes</taxon>
        <taxon>Micromonosporales</taxon>
        <taxon>Micromonosporaceae</taxon>
        <taxon>Micromonospora</taxon>
    </lineage>
</organism>
<keyword evidence="3" id="KW-1185">Reference proteome</keyword>
<reference evidence="3" key="1">
    <citation type="submission" date="2016-06" db="EMBL/GenBank/DDBJ databases">
        <authorList>
            <person name="Varghese N."/>
            <person name="Submissions Spin"/>
        </authorList>
    </citation>
    <scope>NUCLEOTIDE SEQUENCE [LARGE SCALE GENOMIC DNA]</scope>
    <source>
        <strain evidence="3">DSM 43817</strain>
    </source>
</reference>
<evidence type="ECO:0000259" key="1">
    <source>
        <dbReference type="Pfam" id="PF03364"/>
    </source>
</evidence>
<sequence>MECSVVVHALLPKADAKDSFDRLADFAAYPEFTDTVRTVGVTRISPTEVESTWEVNFRKGILVWAERDEIDPVGRRIGFDQIRGDFAMFTGAWQVVEVGDDVRVEFSSRFDLGIASLASLIDPVACAALRDAVRDILLGLFGSDIEVHTVEAAPLA</sequence>
<dbReference type="AlphaFoldDB" id="A0A1C6RWH1"/>
<dbReference type="InterPro" id="IPR023393">
    <property type="entry name" value="START-like_dom_sf"/>
</dbReference>
<evidence type="ECO:0000313" key="2">
    <source>
        <dbReference type="EMBL" id="SCL21484.1"/>
    </source>
</evidence>
<dbReference type="STRING" id="145854.GA0074692_1187"/>
<dbReference type="RefSeq" id="WP_091640157.1">
    <property type="nucleotide sequence ID" value="NZ_FMHW01000002.1"/>
</dbReference>
<evidence type="ECO:0000313" key="3">
    <source>
        <dbReference type="Proteomes" id="UP000198959"/>
    </source>
</evidence>
<dbReference type="OrthoDB" id="9134299at2"/>
<dbReference type="InterPro" id="IPR005031">
    <property type="entry name" value="COQ10_START"/>
</dbReference>
<feature type="domain" description="Coenzyme Q-binding protein COQ10 START" evidence="1">
    <location>
        <begin position="14"/>
        <end position="135"/>
    </location>
</feature>
<accession>A0A1C6RWH1</accession>
<dbReference type="Gene3D" id="3.30.530.20">
    <property type="match status" value="1"/>
</dbReference>
<dbReference type="Pfam" id="PF03364">
    <property type="entry name" value="Polyketide_cyc"/>
    <property type="match status" value="1"/>
</dbReference>
<name>A0A1C6RWH1_9ACTN</name>